<evidence type="ECO:0000313" key="2">
    <source>
        <dbReference type="EMBL" id="MDQ7249119.1"/>
    </source>
</evidence>
<feature type="transmembrane region" description="Helical" evidence="1">
    <location>
        <begin position="64"/>
        <end position="88"/>
    </location>
</feature>
<name>A0ABU0YN13_9PROT</name>
<dbReference type="Proteomes" id="UP001230156">
    <property type="component" value="Unassembled WGS sequence"/>
</dbReference>
<dbReference type="EMBL" id="JAUYVI010000005">
    <property type="protein sequence ID" value="MDQ7249119.1"/>
    <property type="molecule type" value="Genomic_DNA"/>
</dbReference>
<keyword evidence="1" id="KW-0472">Membrane</keyword>
<reference evidence="3" key="1">
    <citation type="submission" date="2023-08" db="EMBL/GenBank/DDBJ databases">
        <title>Rhodospirillaceae gen. nov., a novel taxon isolated from the Yangtze River Yuezi River estuary sludge.</title>
        <authorList>
            <person name="Ruan L."/>
        </authorList>
    </citation>
    <scope>NUCLEOTIDE SEQUENCE [LARGE SCALE GENOMIC DNA]</scope>
    <source>
        <strain evidence="3">R-7</strain>
    </source>
</reference>
<feature type="transmembrane region" description="Helical" evidence="1">
    <location>
        <begin position="100"/>
        <end position="122"/>
    </location>
</feature>
<accession>A0ABU0YN13</accession>
<dbReference type="RefSeq" id="WP_379956772.1">
    <property type="nucleotide sequence ID" value="NZ_JAUYVI010000005.1"/>
</dbReference>
<comment type="caution">
    <text evidence="2">The sequence shown here is derived from an EMBL/GenBank/DDBJ whole genome shotgun (WGS) entry which is preliminary data.</text>
</comment>
<organism evidence="2 3">
    <name type="scientific">Dongia sedimenti</name>
    <dbReference type="NCBI Taxonomy" id="3064282"/>
    <lineage>
        <taxon>Bacteria</taxon>
        <taxon>Pseudomonadati</taxon>
        <taxon>Pseudomonadota</taxon>
        <taxon>Alphaproteobacteria</taxon>
        <taxon>Rhodospirillales</taxon>
        <taxon>Dongiaceae</taxon>
        <taxon>Dongia</taxon>
    </lineage>
</organism>
<evidence type="ECO:0000313" key="3">
    <source>
        <dbReference type="Proteomes" id="UP001230156"/>
    </source>
</evidence>
<gene>
    <name evidence="2" type="ORF">Q8A70_15635</name>
</gene>
<evidence type="ECO:0008006" key="4">
    <source>
        <dbReference type="Google" id="ProtNLM"/>
    </source>
</evidence>
<feature type="transmembrane region" description="Helical" evidence="1">
    <location>
        <begin position="29"/>
        <end position="58"/>
    </location>
</feature>
<keyword evidence="3" id="KW-1185">Reference proteome</keyword>
<keyword evidence="1" id="KW-1133">Transmembrane helix</keyword>
<feature type="transmembrane region" description="Helical" evidence="1">
    <location>
        <begin position="134"/>
        <end position="151"/>
    </location>
</feature>
<evidence type="ECO:0000256" key="1">
    <source>
        <dbReference type="SAM" id="Phobius"/>
    </source>
</evidence>
<protein>
    <recommendedName>
        <fullName evidence="4">Major facilitator superfamily (MFS) profile domain-containing protein</fullName>
    </recommendedName>
</protein>
<keyword evidence="1" id="KW-0812">Transmembrane</keyword>
<proteinExistence type="predicted"/>
<sequence length="155" mass="15216">MLGSIMRLAMLAGTGAGMAAGFRRAMFKLAALFVAAVVIGLMVAAAIGTFGVAIYLALAPEIGSAGSAAVVGGILLALAVVLGVAGRYASLRRSRMKTSAAGLASGLGGPLGAAALGASMGAGPGLDIKGVLERNAVTVLLTAFIAGMVMNNRRR</sequence>